<sequence>MAIFSSSTAIKSAEKFSWCCALFFAFLLLVSYCESEVGVRSAMSHGRPPCEEIYVVGEGETLHSISDKCGDPFIVEENPQIKDDGDVYPGLVLKITHFGFQMDRGDGDQHENKGVLVSKFDPLVENFLASMDSIRELCGLPDEESFDASEIERFSSMITFLEEWEYFAYEPKTISFACEIGGGQFEEDIGEITLPPFSSAAVPKLENPPGEAMSLDSDFVLHAGGLVWAMDWCPRNQENSGNNLKCEYLAVTAHPPAHTAGSIYHKIGVPLTGRGIIQIWCLVSLEENAEILQGPREKRGRGRPKGSYENGPSKGNEELTVQRPRDRPEEKVEGRGRGRPKGTCKNRPLKGKEELTIRRPRGRPKGSGKRSGNKQSHAGEINLNQEMDLASSGDKLVPRMSNSGGASALETLVPKRRGRPRKKLVTSPSEDAPVSKDIVALPVSADLNENIETSMLNSRGRLGKKPISSADEGAQAFAVDPGRDVSAPSTSSGLGTYSGGREDCEHTVPMANGPDDGVLKKMCKGLNSCPVAITDDTTTQRKKRRVKDKECFVSHLNIDQHLSGDEHKEFAVVVAPTNDELILSKEMTERFHIPNHTALPKVVFCLAHMGEVAWDVKWRPVSSSDPVDRHRLGYLAVLLGDGSLEVWEVPDPSMVRIFHSSSHSSGTDPRFLQVKPIFRCSKVLFGDRQSIPLTLEWSPSAPHDLILAGCHDGTVALWKFSKQHSSQDMKPLLCFIADSVPIRSVSWAPDESDAESANLMVTAGHEGLKFWDIRDPYRPLWEFYPVQRFILSLEWLKDPRCLVMSLDDGTLRMLSLWKVVNDVLVTGEASSTVKQSGHHTYNCSHFAIWSCQVSRATGLAAYCTADGAARFFKLTVNAVEKDSSRYRQPHFLCGSLASDGRILKIKSQLSKDPLPNMPLKKVPTGMGDVALFSFLSDPNQARGGDNQTPPNANSKSKPRHNKNRSGSKEADPGQVPCQELITVETTEKTEEGSAQKNEGLPPKDVALHKVRWNMNKGSERWLCYGGAAGIIRCQKISLDIPQ</sequence>
<evidence type="ECO:0000256" key="1">
    <source>
        <dbReference type="ARBA" id="ARBA00004123"/>
    </source>
</evidence>
<dbReference type="InterPro" id="IPR018392">
    <property type="entry name" value="LysM"/>
</dbReference>
<feature type="compositionally biased region" description="Basic residues" evidence="4">
    <location>
        <begin position="358"/>
        <end position="372"/>
    </location>
</feature>
<feature type="signal peptide" evidence="5">
    <location>
        <begin position="1"/>
        <end position="35"/>
    </location>
</feature>
<proteinExistence type="predicted"/>
<dbReference type="SUPFAM" id="SSF50978">
    <property type="entry name" value="WD40 repeat-like"/>
    <property type="match status" value="1"/>
</dbReference>
<reference evidence="7" key="1">
    <citation type="journal article" date="2017" name="Nat. Commun.">
        <title>The asparagus genome sheds light on the origin and evolution of a young Y chromosome.</title>
        <authorList>
            <person name="Harkess A."/>
            <person name="Zhou J."/>
            <person name="Xu C."/>
            <person name="Bowers J.E."/>
            <person name="Van der Hulst R."/>
            <person name="Ayyampalayam S."/>
            <person name="Mercati F."/>
            <person name="Riccardi P."/>
            <person name="McKain M.R."/>
            <person name="Kakrana A."/>
            <person name="Tang H."/>
            <person name="Ray J."/>
            <person name="Groenendijk J."/>
            <person name="Arikit S."/>
            <person name="Mathioni S.M."/>
            <person name="Nakano M."/>
            <person name="Shan H."/>
            <person name="Telgmann-Rauber A."/>
            <person name="Kanno A."/>
            <person name="Yue Z."/>
            <person name="Chen H."/>
            <person name="Li W."/>
            <person name="Chen Y."/>
            <person name="Xu X."/>
            <person name="Zhang Y."/>
            <person name="Luo S."/>
            <person name="Chen H."/>
            <person name="Gao J."/>
            <person name="Mao Z."/>
            <person name="Pires J.C."/>
            <person name="Luo M."/>
            <person name="Kudrna D."/>
            <person name="Wing R.A."/>
            <person name="Meyers B.C."/>
            <person name="Yi K."/>
            <person name="Kong H."/>
            <person name="Lavrijsen P."/>
            <person name="Sunseri F."/>
            <person name="Falavigna A."/>
            <person name="Ye Y."/>
            <person name="Leebens-Mack J.H."/>
            <person name="Chen G."/>
        </authorList>
    </citation>
    <scope>NUCLEOTIDE SEQUENCE [LARGE SCALE GENOMIC DNA]</scope>
    <source>
        <strain evidence="7">cv. DH0086</strain>
    </source>
</reference>
<dbReference type="Gene3D" id="2.130.10.10">
    <property type="entry name" value="YVTN repeat-like/Quinoprotein amine dehydrogenase"/>
    <property type="match status" value="1"/>
</dbReference>
<feature type="compositionally biased region" description="Polar residues" evidence="4">
    <location>
        <begin position="945"/>
        <end position="955"/>
    </location>
</feature>
<evidence type="ECO:0000256" key="3">
    <source>
        <dbReference type="ARBA" id="ARBA00023242"/>
    </source>
</evidence>
<feature type="region of interest" description="Disordered" evidence="4">
    <location>
        <begin position="480"/>
        <end position="501"/>
    </location>
</feature>
<evidence type="ECO:0000256" key="2">
    <source>
        <dbReference type="ARBA" id="ARBA00023163"/>
    </source>
</evidence>
<dbReference type="GO" id="GO:0005634">
    <property type="term" value="C:nucleus"/>
    <property type="evidence" value="ECO:0007669"/>
    <property type="project" value="UniProtKB-SubCell"/>
</dbReference>
<dbReference type="Proteomes" id="UP000243459">
    <property type="component" value="Chromosome 4"/>
</dbReference>
<evidence type="ECO:0000256" key="4">
    <source>
        <dbReference type="SAM" id="MobiDB-lite"/>
    </source>
</evidence>
<dbReference type="GO" id="GO:0000127">
    <property type="term" value="C:transcription factor TFIIIC complex"/>
    <property type="evidence" value="ECO:0007669"/>
    <property type="project" value="TreeGrafter"/>
</dbReference>
<keyword evidence="2" id="KW-0804">Transcription</keyword>
<dbReference type="AlphaFoldDB" id="A0A5P1F362"/>
<dbReference type="Gene3D" id="3.10.350.10">
    <property type="entry name" value="LysM domain"/>
    <property type="match status" value="1"/>
</dbReference>
<feature type="region of interest" description="Disordered" evidence="4">
    <location>
        <begin position="294"/>
        <end position="384"/>
    </location>
</feature>
<dbReference type="Gramene" id="ONK71239">
    <property type="protein sequence ID" value="ONK71239"/>
    <property type="gene ID" value="A4U43_C04F6320"/>
</dbReference>
<feature type="compositionally biased region" description="Basic residues" evidence="4">
    <location>
        <begin position="337"/>
        <end position="349"/>
    </location>
</feature>
<dbReference type="InterPro" id="IPR001680">
    <property type="entry name" value="WD40_rpt"/>
</dbReference>
<keyword evidence="5" id="KW-0732">Signal</keyword>
<evidence type="ECO:0008006" key="8">
    <source>
        <dbReference type="Google" id="ProtNLM"/>
    </source>
</evidence>
<dbReference type="GO" id="GO:0006383">
    <property type="term" value="P:transcription by RNA polymerase III"/>
    <property type="evidence" value="ECO:0007669"/>
    <property type="project" value="TreeGrafter"/>
</dbReference>
<feature type="compositionally biased region" description="Basic and acidic residues" evidence="4">
    <location>
        <begin position="323"/>
        <end position="336"/>
    </location>
</feature>
<dbReference type="OMA" id="WCPRVHG"/>
<dbReference type="PANTHER" id="PTHR15052">
    <property type="entry name" value="RNA POLYMERASE III TRANSCRIPTION INITIATION FACTOR COMPLEX SUBUNIT"/>
    <property type="match status" value="1"/>
</dbReference>
<dbReference type="PANTHER" id="PTHR15052:SF2">
    <property type="entry name" value="GENERAL TRANSCRIPTION FACTOR 3C POLYPEPTIDE 2"/>
    <property type="match status" value="1"/>
</dbReference>
<dbReference type="InterPro" id="IPR015943">
    <property type="entry name" value="WD40/YVTN_repeat-like_dom_sf"/>
</dbReference>
<gene>
    <name evidence="6" type="ORF">A4U43_C04F6320</name>
</gene>
<evidence type="ECO:0000313" key="6">
    <source>
        <dbReference type="EMBL" id="ONK71239.1"/>
    </source>
</evidence>
<organism evidence="6 7">
    <name type="scientific">Asparagus officinalis</name>
    <name type="common">Garden asparagus</name>
    <dbReference type="NCBI Taxonomy" id="4686"/>
    <lineage>
        <taxon>Eukaryota</taxon>
        <taxon>Viridiplantae</taxon>
        <taxon>Streptophyta</taxon>
        <taxon>Embryophyta</taxon>
        <taxon>Tracheophyta</taxon>
        <taxon>Spermatophyta</taxon>
        <taxon>Magnoliopsida</taxon>
        <taxon>Liliopsida</taxon>
        <taxon>Asparagales</taxon>
        <taxon>Asparagaceae</taxon>
        <taxon>Asparagoideae</taxon>
        <taxon>Asparagus</taxon>
    </lineage>
</organism>
<dbReference type="SMART" id="SM00384">
    <property type="entry name" value="AT_hook"/>
    <property type="match status" value="4"/>
</dbReference>
<keyword evidence="7" id="KW-1185">Reference proteome</keyword>
<dbReference type="GO" id="GO:0003677">
    <property type="term" value="F:DNA binding"/>
    <property type="evidence" value="ECO:0007669"/>
    <property type="project" value="InterPro"/>
</dbReference>
<dbReference type="EMBL" id="CM007384">
    <property type="protein sequence ID" value="ONK71239.1"/>
    <property type="molecule type" value="Genomic_DNA"/>
</dbReference>
<feature type="compositionally biased region" description="Basic residues" evidence="4">
    <location>
        <begin position="414"/>
        <end position="424"/>
    </location>
</feature>
<dbReference type="InterPro" id="IPR052416">
    <property type="entry name" value="GTF3C_component"/>
</dbReference>
<protein>
    <recommendedName>
        <fullName evidence="8">LysM domain-containing protein</fullName>
    </recommendedName>
</protein>
<accession>A0A5P1F362</accession>
<evidence type="ECO:0000313" key="7">
    <source>
        <dbReference type="Proteomes" id="UP000243459"/>
    </source>
</evidence>
<name>A0A5P1F362_ASPOF</name>
<comment type="subcellular location">
    <subcellularLocation>
        <location evidence="1">Nucleus</location>
    </subcellularLocation>
</comment>
<feature type="compositionally biased region" description="Basic residues" evidence="4">
    <location>
        <begin position="956"/>
        <end position="965"/>
    </location>
</feature>
<keyword evidence="3" id="KW-0539">Nucleus</keyword>
<dbReference type="SMART" id="SM00320">
    <property type="entry name" value="WD40"/>
    <property type="match status" value="5"/>
</dbReference>
<feature type="chain" id="PRO_5024428039" description="LysM domain-containing protein" evidence="5">
    <location>
        <begin position="36"/>
        <end position="1042"/>
    </location>
</feature>
<dbReference type="InterPro" id="IPR036322">
    <property type="entry name" value="WD40_repeat_dom_sf"/>
</dbReference>
<dbReference type="PRINTS" id="PR00929">
    <property type="entry name" value="ATHOOK"/>
</dbReference>
<feature type="region of interest" description="Disordered" evidence="4">
    <location>
        <begin position="400"/>
        <end position="432"/>
    </location>
</feature>
<dbReference type="InterPro" id="IPR017956">
    <property type="entry name" value="AT_hook_DNA-bd_motif"/>
</dbReference>
<dbReference type="CDD" id="cd00118">
    <property type="entry name" value="LysM"/>
    <property type="match status" value="1"/>
</dbReference>
<dbReference type="InterPro" id="IPR036779">
    <property type="entry name" value="LysM_dom_sf"/>
</dbReference>
<evidence type="ECO:0000256" key="5">
    <source>
        <dbReference type="SAM" id="SignalP"/>
    </source>
</evidence>
<feature type="region of interest" description="Disordered" evidence="4">
    <location>
        <begin position="937"/>
        <end position="977"/>
    </location>
</feature>